<dbReference type="Proteomes" id="UP001254813">
    <property type="component" value="Unassembled WGS sequence"/>
</dbReference>
<dbReference type="EMBL" id="JAMQOQ010000001">
    <property type="protein sequence ID" value="MDS0292946.1"/>
    <property type="molecule type" value="Genomic_DNA"/>
</dbReference>
<organism evidence="1 2">
    <name type="scientific">Halogeometricum luteum</name>
    <dbReference type="NCBI Taxonomy" id="2950537"/>
    <lineage>
        <taxon>Archaea</taxon>
        <taxon>Methanobacteriati</taxon>
        <taxon>Methanobacteriota</taxon>
        <taxon>Stenosarchaea group</taxon>
        <taxon>Halobacteria</taxon>
        <taxon>Halobacteriales</taxon>
        <taxon>Haloferacaceae</taxon>
        <taxon>Halogeometricum</taxon>
    </lineage>
</organism>
<keyword evidence="2" id="KW-1185">Reference proteome</keyword>
<comment type="caution">
    <text evidence="1">The sequence shown here is derived from an EMBL/GenBank/DDBJ whole genome shotgun (WGS) entry which is preliminary data.</text>
</comment>
<name>A0ABU2FWN4_9EURY</name>
<protein>
    <submittedName>
        <fullName evidence="1">Uncharacterized protein</fullName>
    </submittedName>
</protein>
<proteinExistence type="predicted"/>
<reference evidence="1 2" key="1">
    <citation type="submission" date="2022-06" db="EMBL/GenBank/DDBJ databases">
        <title>Halogeometricum sp. a new haloarchaeum isolate from saline soil.</title>
        <authorList>
            <person name="Strakova D."/>
            <person name="Galisteo C."/>
            <person name="Sanchez-Porro C."/>
            <person name="Ventosa A."/>
        </authorList>
    </citation>
    <scope>NUCLEOTIDE SEQUENCE [LARGE SCALE GENOMIC DNA]</scope>
    <source>
        <strain evidence="2">S3BR25-2</strain>
    </source>
</reference>
<gene>
    <name evidence="1" type="ORF">NDI79_02030</name>
</gene>
<evidence type="ECO:0000313" key="1">
    <source>
        <dbReference type="EMBL" id="MDS0292946.1"/>
    </source>
</evidence>
<sequence length="57" mass="6106">MSKTKSHRSNASARYHVVCRDCPTESVERTGVAAAQVRSEHVAETGHRVVVGALSGE</sequence>
<accession>A0ABU2FWN4</accession>
<evidence type="ECO:0000313" key="2">
    <source>
        <dbReference type="Proteomes" id="UP001254813"/>
    </source>
</evidence>
<dbReference type="RefSeq" id="WP_310926784.1">
    <property type="nucleotide sequence ID" value="NZ_JAMQOQ010000001.1"/>
</dbReference>